<comment type="catalytic activity">
    <reaction evidence="15">
        <text>(2R,3R)-2,3-dihydroxy-3-methylpentanoate = (S)-3-methyl-2-oxopentanoate + H2O</text>
        <dbReference type="Rhea" id="RHEA:27694"/>
        <dbReference type="ChEBI" id="CHEBI:15377"/>
        <dbReference type="ChEBI" id="CHEBI:35146"/>
        <dbReference type="ChEBI" id="CHEBI:49258"/>
        <dbReference type="EC" id="4.2.1.9"/>
    </reaction>
</comment>
<keyword evidence="10 15" id="KW-0100">Branched-chain amino acid biosynthesis</keyword>
<evidence type="ECO:0000256" key="8">
    <source>
        <dbReference type="ARBA" id="ARBA00023014"/>
    </source>
</evidence>
<evidence type="ECO:0000256" key="3">
    <source>
        <dbReference type="ARBA" id="ARBA00022605"/>
    </source>
</evidence>
<comment type="caution">
    <text evidence="15">Lacks conserved residue(s) required for the propagation of feature annotation.</text>
</comment>
<dbReference type="GeneID" id="30413198"/>
<evidence type="ECO:0000256" key="5">
    <source>
        <dbReference type="ARBA" id="ARBA00022723"/>
    </source>
</evidence>
<dbReference type="PROSITE" id="PS00887">
    <property type="entry name" value="ILVD_EDD_2"/>
    <property type="match status" value="1"/>
</dbReference>
<comment type="cofactor">
    <cofactor evidence="1 15">
        <name>Mg(2+)</name>
        <dbReference type="ChEBI" id="CHEBI:18420"/>
    </cofactor>
</comment>
<evidence type="ECO:0000256" key="14">
    <source>
        <dbReference type="ARBA" id="ARBA00029490"/>
    </source>
</evidence>
<dbReference type="GO" id="GO:0009097">
    <property type="term" value="P:isoleucine biosynthetic process"/>
    <property type="evidence" value="ECO:0007669"/>
    <property type="project" value="UniProtKB-UniRule"/>
</dbReference>
<dbReference type="GO" id="GO:0051537">
    <property type="term" value="F:2 iron, 2 sulfur cluster binding"/>
    <property type="evidence" value="ECO:0007669"/>
    <property type="project" value="UniProtKB-UniRule"/>
</dbReference>
<evidence type="ECO:0000313" key="19">
    <source>
        <dbReference type="Proteomes" id="UP000094707"/>
    </source>
</evidence>
<organism evidence="18 19">
    <name type="scientific">Methanobacterium congolense</name>
    <dbReference type="NCBI Taxonomy" id="118062"/>
    <lineage>
        <taxon>Archaea</taxon>
        <taxon>Methanobacteriati</taxon>
        <taxon>Methanobacteriota</taxon>
        <taxon>Methanomada group</taxon>
        <taxon>Methanobacteria</taxon>
        <taxon>Methanobacteriales</taxon>
        <taxon>Methanobacteriaceae</taxon>
        <taxon>Methanobacterium</taxon>
    </lineage>
</organism>
<keyword evidence="8 15" id="KW-0411">Iron-sulfur</keyword>
<comment type="pathway">
    <text evidence="12 15">Amino-acid biosynthesis; L-valine biosynthesis; L-valine from pyruvate: step 3/4.</text>
</comment>
<dbReference type="UniPathway" id="UPA00047">
    <property type="reaction ID" value="UER00057"/>
</dbReference>
<dbReference type="RefSeq" id="WP_071907920.1">
    <property type="nucleotide sequence ID" value="NZ_LT607756.1"/>
</dbReference>
<dbReference type="GO" id="GO:0000287">
    <property type="term" value="F:magnesium ion binding"/>
    <property type="evidence" value="ECO:0007669"/>
    <property type="project" value="UniProtKB-UniRule"/>
</dbReference>
<dbReference type="PANTHER" id="PTHR43661">
    <property type="entry name" value="D-XYLONATE DEHYDRATASE"/>
    <property type="match status" value="1"/>
</dbReference>
<gene>
    <name evidence="15 18" type="primary">ilvD</name>
    <name evidence="18" type="ORF">MCBB_2364</name>
</gene>
<dbReference type="Proteomes" id="UP000094707">
    <property type="component" value="Chromosome I"/>
</dbReference>
<sequence>MRSDTIKKGLERTPHRSLLRACGLTDVDMDKPFIGVANSFTEIVPGHIHLDKVANAVKKGITDAGGVAFEFNTMAICDGISMNHEGMRYSLASREIIADTVESMAMAHQFDALVLIPTCDKIVPGMLMAAARLDIPAIVVTGGPMLPGEFHGEPVDFINVSEGVGAVLAGKMSPEDLDELERCACPGAGSCAGLFTANTMACVTESLGMSLTGCATAHAVSQKKLDIAEASGRKIIKLLEENITPSMVMTQKAFENAVAADLALGGSTNTALHIPAIASELEDKGVKVNLDLFEEWSHKIPHLTAIRPSGSHRMLDLENAGGIPAVLKTLEDKLNVDVLTCTGKSLEENLADVEVLNTEVIHPLDDPIHEEGGIAVLKGNIAPKGSVIKQAAVDPNMFLHEGPAKVFDSEEECVDAITAGKIVEGDVVVIRYEGPKGGPGMREMLNPTSAISGMGLKSVALITDGRFSGGTRGPCIGHVSPEAMADGPLAAIRDGDIIKIDISNRKIDVLLDDAEIERRIKEAVKPDRKVKGWLSRYMKLATSADRGAILR</sequence>
<comment type="similarity">
    <text evidence="2 15">Belongs to the IlvD/Edd family.</text>
</comment>
<dbReference type="NCBIfam" id="NF002068">
    <property type="entry name" value="PRK00911.1"/>
    <property type="match status" value="1"/>
</dbReference>
<dbReference type="Gene3D" id="3.50.30.80">
    <property type="entry name" value="IlvD/EDD C-terminal domain-like"/>
    <property type="match status" value="1"/>
</dbReference>
<dbReference type="InterPro" id="IPR037237">
    <property type="entry name" value="IlvD/EDD_N"/>
</dbReference>
<comment type="pathway">
    <text evidence="13 15">Amino-acid biosynthesis; L-isoleucine biosynthesis; L-isoleucine from 2-oxobutanoate: step 3/4.</text>
</comment>
<evidence type="ECO:0000259" key="17">
    <source>
        <dbReference type="Pfam" id="PF24877"/>
    </source>
</evidence>
<dbReference type="SUPFAM" id="SSF143975">
    <property type="entry name" value="IlvD/EDD N-terminal domain-like"/>
    <property type="match status" value="1"/>
</dbReference>
<keyword evidence="3 15" id="KW-0028">Amino-acid biosynthesis</keyword>
<dbReference type="PATRIC" id="fig|129848.4.peg.2415"/>
<evidence type="ECO:0000256" key="11">
    <source>
        <dbReference type="ARBA" id="ARBA00029304"/>
    </source>
</evidence>
<evidence type="ECO:0000256" key="1">
    <source>
        <dbReference type="ARBA" id="ARBA00001946"/>
    </source>
</evidence>
<reference evidence="18 19" key="1">
    <citation type="submission" date="2016-08" db="EMBL/GenBank/DDBJ databases">
        <authorList>
            <person name="Seilhamer J.J."/>
        </authorList>
    </citation>
    <scope>NUCLEOTIDE SEQUENCE [LARGE SCALE GENOMIC DNA]</scope>
    <source>
        <strain evidence="18">Buetzberg</strain>
    </source>
</reference>
<evidence type="ECO:0000256" key="4">
    <source>
        <dbReference type="ARBA" id="ARBA00022714"/>
    </source>
</evidence>
<evidence type="ECO:0000256" key="13">
    <source>
        <dbReference type="ARBA" id="ARBA00029437"/>
    </source>
</evidence>
<dbReference type="GO" id="GO:0005829">
    <property type="term" value="C:cytosol"/>
    <property type="evidence" value="ECO:0007669"/>
    <property type="project" value="TreeGrafter"/>
</dbReference>
<comment type="catalytic activity">
    <reaction evidence="11">
        <text>(2R)-2,3-dihydroxy-3-methylbutanoate = 3-methyl-2-oxobutanoate + H2O</text>
        <dbReference type="Rhea" id="RHEA:24809"/>
        <dbReference type="ChEBI" id="CHEBI:11851"/>
        <dbReference type="ChEBI" id="CHEBI:15377"/>
        <dbReference type="ChEBI" id="CHEBI:49072"/>
        <dbReference type="EC" id="4.2.1.9"/>
    </reaction>
    <physiologicalReaction direction="left-to-right" evidence="11">
        <dbReference type="Rhea" id="RHEA:24810"/>
    </physiologicalReaction>
</comment>
<protein>
    <recommendedName>
        <fullName evidence="14 15">Dihydroxy-acid dehydratase</fullName>
        <shortName evidence="15">DAD</shortName>
        <ecNumber evidence="14 15">4.2.1.9</ecNumber>
    </recommendedName>
</protein>
<keyword evidence="19" id="KW-1185">Reference proteome</keyword>
<dbReference type="EC" id="4.2.1.9" evidence="14 15"/>
<dbReference type="InterPro" id="IPR042096">
    <property type="entry name" value="Dihydro-acid_dehy_C"/>
</dbReference>
<dbReference type="OrthoDB" id="8674at2157"/>
<keyword evidence="4 15" id="KW-0001">2Fe-2S</keyword>
<evidence type="ECO:0000256" key="2">
    <source>
        <dbReference type="ARBA" id="ARBA00006486"/>
    </source>
</evidence>
<feature type="binding site" evidence="15">
    <location>
        <position position="78"/>
    </location>
    <ligand>
        <name>Mg(2+)</name>
        <dbReference type="ChEBI" id="CHEBI:18420"/>
    </ligand>
</feature>
<keyword evidence="6 15" id="KW-0460">Magnesium</keyword>
<comment type="subunit">
    <text evidence="15">Homodimer.</text>
</comment>
<name>A0A1D3L5X1_9EURY</name>
<feature type="binding site" evidence="15">
    <location>
        <position position="120"/>
    </location>
    <ligand>
        <name>Mg(2+)</name>
        <dbReference type="ChEBI" id="CHEBI:18420"/>
    </ligand>
</feature>
<dbReference type="NCBIfam" id="TIGR00110">
    <property type="entry name" value="ilvD"/>
    <property type="match status" value="1"/>
</dbReference>
<dbReference type="FunFam" id="3.50.30.80:FF:000001">
    <property type="entry name" value="Dihydroxy-acid dehydratase"/>
    <property type="match status" value="1"/>
</dbReference>
<keyword evidence="9 15" id="KW-0456">Lyase</keyword>
<keyword evidence="5 15" id="KW-0479">Metal-binding</keyword>
<dbReference type="InterPro" id="IPR020558">
    <property type="entry name" value="DiOHA_6PGluconate_deHydtase_CS"/>
</dbReference>
<dbReference type="InterPro" id="IPR056740">
    <property type="entry name" value="ILV_EDD_C"/>
</dbReference>
<dbReference type="AlphaFoldDB" id="A0A1D3L5X1"/>
<keyword evidence="7 15" id="KW-0408">Iron</keyword>
<proteinExistence type="inferred from homology"/>
<evidence type="ECO:0000259" key="16">
    <source>
        <dbReference type="Pfam" id="PF00920"/>
    </source>
</evidence>
<evidence type="ECO:0000256" key="6">
    <source>
        <dbReference type="ARBA" id="ARBA00022842"/>
    </source>
</evidence>
<dbReference type="GO" id="GO:0004160">
    <property type="term" value="F:dihydroxy-acid dehydratase activity"/>
    <property type="evidence" value="ECO:0007669"/>
    <property type="project" value="UniProtKB-UniRule"/>
</dbReference>
<feature type="domain" description="Dihydroxy-acid/6-phosphogluconate dehydratase C-terminal" evidence="17">
    <location>
        <begin position="359"/>
        <end position="548"/>
    </location>
</feature>
<dbReference type="GO" id="GO:0009099">
    <property type="term" value="P:L-valine biosynthetic process"/>
    <property type="evidence" value="ECO:0007669"/>
    <property type="project" value="UniProtKB-UniRule"/>
</dbReference>
<dbReference type="InterPro" id="IPR004404">
    <property type="entry name" value="DihydroxyA_deHydtase"/>
</dbReference>
<dbReference type="PROSITE" id="PS00886">
    <property type="entry name" value="ILVD_EDD_1"/>
    <property type="match status" value="1"/>
</dbReference>
<feature type="domain" description="Dihydroxy-acid/6-phosphogluconate dehydratase N-terminal" evidence="16">
    <location>
        <begin position="31"/>
        <end position="349"/>
    </location>
</feature>
<evidence type="ECO:0000256" key="10">
    <source>
        <dbReference type="ARBA" id="ARBA00023304"/>
    </source>
</evidence>
<evidence type="ECO:0000313" key="18">
    <source>
        <dbReference type="EMBL" id="SCG86900.1"/>
    </source>
</evidence>
<dbReference type="KEGG" id="mcub:MCBB_2364"/>
<dbReference type="SUPFAM" id="SSF52016">
    <property type="entry name" value="LeuD/IlvD-like"/>
    <property type="match status" value="1"/>
</dbReference>
<dbReference type="HAMAP" id="MF_00012">
    <property type="entry name" value="IlvD"/>
    <property type="match status" value="1"/>
</dbReference>
<dbReference type="PANTHER" id="PTHR43661:SF3">
    <property type="entry name" value="D-XYLONATE DEHYDRATASE YAGF-RELATED"/>
    <property type="match status" value="1"/>
</dbReference>
<feature type="modified residue" description="N6-carboxylysine" evidence="15">
    <location>
        <position position="121"/>
    </location>
</feature>
<dbReference type="UniPathway" id="UPA00049">
    <property type="reaction ID" value="UER00061"/>
</dbReference>
<dbReference type="Pfam" id="PF24877">
    <property type="entry name" value="ILV_EDD_C"/>
    <property type="match status" value="1"/>
</dbReference>
<dbReference type="Pfam" id="PF00920">
    <property type="entry name" value="ILVD_EDD_N"/>
    <property type="match status" value="1"/>
</dbReference>
<comment type="function">
    <text evidence="15">Functions in the biosynthesis of branched-chain amino acids. Catalyzes the dehydration of (2R,3R)-2,3-dihydroxy-3-methylpentanoate (2,3-dihydroxy-3-methylvalerate) into 2-oxo-3-methylpentanoate (2-oxo-3-methylvalerate) and of (2R)-2,3-dihydroxy-3-methylbutanoate (2,3-dihydroxyisovalerate) into 2-oxo-3-methylbutanoate (2-oxoisovalerate), the penultimate precursor to L-isoleucine and L-valine, respectively.</text>
</comment>
<feature type="active site" description="Proton acceptor" evidence="15">
    <location>
        <position position="468"/>
    </location>
</feature>
<comment type="cofactor">
    <cofactor evidence="15">
        <name>[2Fe-2S] cluster</name>
        <dbReference type="ChEBI" id="CHEBI:190135"/>
    </cofactor>
    <text evidence="15">Binds 1 [2Fe-2S] cluster per subunit. This cluster acts as a Lewis acid cofactor.</text>
</comment>
<dbReference type="EMBL" id="LT607756">
    <property type="protein sequence ID" value="SCG86900.1"/>
    <property type="molecule type" value="Genomic_DNA"/>
</dbReference>
<dbReference type="InterPro" id="IPR000581">
    <property type="entry name" value="ILV_EDD_N"/>
</dbReference>
<evidence type="ECO:0000256" key="9">
    <source>
        <dbReference type="ARBA" id="ARBA00023239"/>
    </source>
</evidence>
<evidence type="ECO:0000256" key="7">
    <source>
        <dbReference type="ARBA" id="ARBA00023004"/>
    </source>
</evidence>
<evidence type="ECO:0000256" key="12">
    <source>
        <dbReference type="ARBA" id="ARBA00029436"/>
    </source>
</evidence>
<dbReference type="STRING" id="118062.MCBB_2364"/>
<accession>A0A1D3L5X1</accession>
<feature type="binding site" evidence="15">
    <location>
        <position position="443"/>
    </location>
    <ligand>
        <name>Mg(2+)</name>
        <dbReference type="ChEBI" id="CHEBI:18420"/>
    </ligand>
</feature>
<feature type="binding site" description="via carbamate group" evidence="15">
    <location>
        <position position="121"/>
    </location>
    <ligand>
        <name>Mg(2+)</name>
        <dbReference type="ChEBI" id="CHEBI:18420"/>
    </ligand>
</feature>
<evidence type="ECO:0000256" key="15">
    <source>
        <dbReference type="HAMAP-Rule" id="MF_00012"/>
    </source>
</evidence>